<evidence type="ECO:0000256" key="4">
    <source>
        <dbReference type="ARBA" id="ARBA00019595"/>
    </source>
</evidence>
<dbReference type="Pfam" id="PF00908">
    <property type="entry name" value="dTDP_sugar_isom"/>
    <property type="match status" value="1"/>
</dbReference>
<proteinExistence type="predicted"/>
<dbReference type="GO" id="GO:0000271">
    <property type="term" value="P:polysaccharide biosynthetic process"/>
    <property type="evidence" value="ECO:0007669"/>
    <property type="project" value="TreeGrafter"/>
</dbReference>
<dbReference type="AlphaFoldDB" id="A0A1N7H0T2"/>
<evidence type="ECO:0000313" key="10">
    <source>
        <dbReference type="Proteomes" id="UP000185841"/>
    </source>
</evidence>
<protein>
    <recommendedName>
        <fullName evidence="4">dTDP-4-dehydrorhamnose 3,5-epimerase</fullName>
        <ecNumber evidence="3">5.1.3.13</ecNumber>
    </recommendedName>
    <alternativeName>
        <fullName evidence="6">Thymidine diphospho-4-keto-rhamnose 3,5-epimerase</fullName>
    </alternativeName>
    <alternativeName>
        <fullName evidence="5">dTDP-4-keto-6-deoxyglucose 3,5-epimerase</fullName>
    </alternativeName>
    <alternativeName>
        <fullName evidence="7">dTDP-6-deoxy-D-xylo-4-hexulose 3,5-epimerase</fullName>
    </alternativeName>
</protein>
<dbReference type="InterPro" id="IPR000888">
    <property type="entry name" value="RmlC-like"/>
</dbReference>
<dbReference type="SUPFAM" id="SSF51182">
    <property type="entry name" value="RmlC-like cupins"/>
    <property type="match status" value="1"/>
</dbReference>
<evidence type="ECO:0000256" key="8">
    <source>
        <dbReference type="PIRSR" id="PIRSR600888-3"/>
    </source>
</evidence>
<dbReference type="Gene3D" id="2.60.120.10">
    <property type="entry name" value="Jelly Rolls"/>
    <property type="match status" value="1"/>
</dbReference>
<evidence type="ECO:0000313" key="9">
    <source>
        <dbReference type="EMBL" id="SIP98045.1"/>
    </source>
</evidence>
<dbReference type="RefSeq" id="WP_076424093.1">
    <property type="nucleotide sequence ID" value="NZ_FTMP01000001.1"/>
</dbReference>
<evidence type="ECO:0000256" key="5">
    <source>
        <dbReference type="ARBA" id="ARBA00029758"/>
    </source>
</evidence>
<feature type="site" description="Participates in a stacking interaction with the thymidine ring of dTDP-4-oxo-6-deoxyglucose" evidence="8">
    <location>
        <position position="151"/>
    </location>
</feature>
<dbReference type="PANTHER" id="PTHR21047:SF2">
    <property type="entry name" value="THYMIDINE DIPHOSPHO-4-KETO-RHAMNOSE 3,5-EPIMERASE"/>
    <property type="match status" value="1"/>
</dbReference>
<gene>
    <name evidence="9" type="ORF">SAMN05878282_101687</name>
</gene>
<name>A0A1N7H0T2_AQUAC</name>
<accession>A0A1N7H0T2</accession>
<sequence length="173" mass="19768">MPAWTLTGRKDPQLVDADWQPTNRQNIEGVKIRSIDNMLGDRSRLTEIWRRDWQLDDRPVEQVFQSVLEPGALSAWHAHATTLDRLFCAYGRIKVVLYDARIDSPTQGHLVELRLGEERPLLVTVPAGVWHGVQCLGSRTAIVVNVVDQAYAYDDPDHWRLPADCPDIPYRFA</sequence>
<dbReference type="EC" id="5.1.3.13" evidence="3"/>
<dbReference type="InterPro" id="IPR011051">
    <property type="entry name" value="RmlC_Cupin_sf"/>
</dbReference>
<dbReference type="Proteomes" id="UP000185841">
    <property type="component" value="Unassembled WGS sequence"/>
</dbReference>
<dbReference type="GO" id="GO:0008830">
    <property type="term" value="F:dTDP-4-dehydrorhamnose 3,5-epimerase activity"/>
    <property type="evidence" value="ECO:0007669"/>
    <property type="project" value="UniProtKB-EC"/>
</dbReference>
<dbReference type="PANTHER" id="PTHR21047">
    <property type="entry name" value="DTDP-6-DEOXY-D-GLUCOSE-3,5 EPIMERASE"/>
    <property type="match status" value="1"/>
</dbReference>
<dbReference type="InterPro" id="IPR014710">
    <property type="entry name" value="RmlC-like_jellyroll"/>
</dbReference>
<evidence type="ECO:0000256" key="3">
    <source>
        <dbReference type="ARBA" id="ARBA00012098"/>
    </source>
</evidence>
<dbReference type="GO" id="GO:0005829">
    <property type="term" value="C:cytosol"/>
    <property type="evidence" value="ECO:0007669"/>
    <property type="project" value="TreeGrafter"/>
</dbReference>
<reference evidence="9 10" key="1">
    <citation type="submission" date="2017-01" db="EMBL/GenBank/DDBJ databases">
        <authorList>
            <person name="Mah S.A."/>
            <person name="Swanson W.J."/>
            <person name="Moy G.W."/>
            <person name="Vacquier V.D."/>
        </authorList>
    </citation>
    <scope>NUCLEOTIDE SEQUENCE [LARGE SCALE GENOMIC DNA]</scope>
    <source>
        <strain evidence="9 10">RU36E</strain>
    </source>
</reference>
<evidence type="ECO:0000256" key="1">
    <source>
        <dbReference type="ARBA" id="ARBA00001298"/>
    </source>
</evidence>
<organism evidence="9 10">
    <name type="scientific">Aquipseudomonas alcaligenes</name>
    <name type="common">Pseudomonas alcaligenes</name>
    <dbReference type="NCBI Taxonomy" id="43263"/>
    <lineage>
        <taxon>Bacteria</taxon>
        <taxon>Pseudomonadati</taxon>
        <taxon>Pseudomonadota</taxon>
        <taxon>Gammaproteobacteria</taxon>
        <taxon>Pseudomonadales</taxon>
        <taxon>Pseudomonadaceae</taxon>
        <taxon>Aquipseudomonas</taxon>
    </lineage>
</organism>
<evidence type="ECO:0000256" key="6">
    <source>
        <dbReference type="ARBA" id="ARBA00031424"/>
    </source>
</evidence>
<dbReference type="EMBL" id="FTMP01000001">
    <property type="protein sequence ID" value="SIP98045.1"/>
    <property type="molecule type" value="Genomic_DNA"/>
</dbReference>
<comment type="catalytic activity">
    <reaction evidence="1">
        <text>dTDP-4-dehydro-6-deoxy-alpha-D-glucose = dTDP-4-dehydro-beta-L-rhamnose</text>
        <dbReference type="Rhea" id="RHEA:16969"/>
        <dbReference type="ChEBI" id="CHEBI:57649"/>
        <dbReference type="ChEBI" id="CHEBI:62830"/>
        <dbReference type="EC" id="5.1.3.13"/>
    </reaction>
</comment>
<comment type="function">
    <text evidence="2">Catalyzes the epimerization of the C3' and C5'positions of dTDP-6-deoxy-D-xylo-4-hexulose, forming dTDP-6-deoxy-L-lyxo-4-hexulose.</text>
</comment>
<evidence type="ECO:0000256" key="7">
    <source>
        <dbReference type="ARBA" id="ARBA00033311"/>
    </source>
</evidence>
<evidence type="ECO:0000256" key="2">
    <source>
        <dbReference type="ARBA" id="ARBA00001997"/>
    </source>
</evidence>